<dbReference type="EMBL" id="JAWDKD010000021">
    <property type="protein sequence ID" value="MDV0447590.1"/>
    <property type="molecule type" value="Genomic_DNA"/>
</dbReference>
<evidence type="ECO:0000256" key="3">
    <source>
        <dbReference type="ARBA" id="ARBA00038054"/>
    </source>
</evidence>
<dbReference type="PANTHER" id="PTHR43567:SF1">
    <property type="entry name" value="FLAVOREDOXIN"/>
    <property type="match status" value="1"/>
</dbReference>
<comment type="similarity">
    <text evidence="3">Belongs to the flavoredoxin family.</text>
</comment>
<evidence type="ECO:0000256" key="2">
    <source>
        <dbReference type="ARBA" id="ARBA00022630"/>
    </source>
</evidence>
<feature type="compositionally biased region" description="Polar residues" evidence="4">
    <location>
        <begin position="8"/>
        <end position="22"/>
    </location>
</feature>
<evidence type="ECO:0000259" key="5">
    <source>
        <dbReference type="SMART" id="SM00903"/>
    </source>
</evidence>
<proteinExistence type="inferred from homology"/>
<dbReference type="PANTHER" id="PTHR43567">
    <property type="entry name" value="FLAVOREDOXIN-RELATED-RELATED"/>
    <property type="match status" value="1"/>
</dbReference>
<name>A0AAE4MKP4_9EURY</name>
<feature type="domain" description="Flavin reductase like" evidence="5">
    <location>
        <begin position="41"/>
        <end position="196"/>
    </location>
</feature>
<dbReference type="Pfam" id="PF01613">
    <property type="entry name" value="Flavin_Reduct"/>
    <property type="match status" value="1"/>
</dbReference>
<evidence type="ECO:0000256" key="1">
    <source>
        <dbReference type="ARBA" id="ARBA00001917"/>
    </source>
</evidence>
<reference evidence="6" key="1">
    <citation type="submission" date="2023-06" db="EMBL/GenBank/DDBJ databases">
        <title>Genome sequence of Methanosarcinaceae archaeon Ag5.</title>
        <authorList>
            <person name="Protasov E."/>
            <person name="Platt K."/>
            <person name="Poehlein A."/>
            <person name="Daniel R."/>
            <person name="Brune A."/>
        </authorList>
    </citation>
    <scope>NUCLEOTIDE SEQUENCE</scope>
    <source>
        <strain evidence="6">Ag5</strain>
    </source>
</reference>
<keyword evidence="2" id="KW-0285">Flavoprotein</keyword>
<comment type="cofactor">
    <cofactor evidence="1">
        <name>FMN</name>
        <dbReference type="ChEBI" id="CHEBI:58210"/>
    </cofactor>
</comment>
<gene>
    <name evidence="6" type="primary">flr</name>
    <name evidence="6" type="ORF">MsAg5_14990</name>
</gene>
<dbReference type="InterPro" id="IPR052174">
    <property type="entry name" value="Flavoredoxin"/>
</dbReference>
<organism evidence="6 7">
    <name type="scientific">Methanolapillus africanus</name>
    <dbReference type="NCBI Taxonomy" id="3028297"/>
    <lineage>
        <taxon>Archaea</taxon>
        <taxon>Methanobacteriati</taxon>
        <taxon>Methanobacteriota</taxon>
        <taxon>Stenosarchaea group</taxon>
        <taxon>Methanomicrobia</taxon>
        <taxon>Methanosarcinales</taxon>
        <taxon>Methanosarcinaceae</taxon>
        <taxon>Methanolapillus</taxon>
    </lineage>
</organism>
<keyword evidence="7" id="KW-1185">Reference proteome</keyword>
<feature type="region of interest" description="Disordered" evidence="4">
    <location>
        <begin position="1"/>
        <end position="31"/>
    </location>
</feature>
<accession>A0AAE4MKP4</accession>
<dbReference type="AlphaFoldDB" id="A0AAE4MKP4"/>
<sequence>MPAKKTTETQTQAHSIDVQTETCAPEKTTGPDDFKSLGISTNAHVTPVWVIGTYDKAGRADAMTAAWAGVANSAPASIFVAIRPGRYTYENIMERREFTVCIPSEEYAKHADYLGIESGRETDKFAAAGLTPVRAGKTNAPYVKEFPMYLACKLKDRMNLGSHFVIIGEIMDVCVQEKMLDADGKVDLEKMKPLVYAPDSMKYFGVGDEIGRAFNIGKEFKKQKSDD</sequence>
<evidence type="ECO:0000313" key="7">
    <source>
        <dbReference type="Proteomes" id="UP001271789"/>
    </source>
</evidence>
<dbReference type="Gene3D" id="2.30.110.10">
    <property type="entry name" value="Electron Transport, Fmn-binding Protein, Chain A"/>
    <property type="match status" value="1"/>
</dbReference>
<comment type="caution">
    <text evidence="6">The sequence shown here is derived from an EMBL/GenBank/DDBJ whole genome shotgun (WGS) entry which is preliminary data.</text>
</comment>
<dbReference type="RefSeq" id="WP_338100033.1">
    <property type="nucleotide sequence ID" value="NZ_JAWDKD010000021.1"/>
</dbReference>
<dbReference type="InterPro" id="IPR002563">
    <property type="entry name" value="Flavin_Rdtase-like_dom"/>
</dbReference>
<evidence type="ECO:0000256" key="4">
    <source>
        <dbReference type="SAM" id="MobiDB-lite"/>
    </source>
</evidence>
<dbReference type="SUPFAM" id="SSF50475">
    <property type="entry name" value="FMN-binding split barrel"/>
    <property type="match status" value="1"/>
</dbReference>
<evidence type="ECO:0000313" key="6">
    <source>
        <dbReference type="EMBL" id="MDV0447590.1"/>
    </source>
</evidence>
<dbReference type="Proteomes" id="UP001271789">
    <property type="component" value="Unassembled WGS sequence"/>
</dbReference>
<dbReference type="SMART" id="SM00903">
    <property type="entry name" value="Flavin_Reduct"/>
    <property type="match status" value="1"/>
</dbReference>
<dbReference type="InterPro" id="IPR012349">
    <property type="entry name" value="Split_barrel_FMN-bd"/>
</dbReference>
<dbReference type="GO" id="GO:0010181">
    <property type="term" value="F:FMN binding"/>
    <property type="evidence" value="ECO:0007669"/>
    <property type="project" value="InterPro"/>
</dbReference>
<protein>
    <submittedName>
        <fullName evidence="6">Flavoredoxin</fullName>
    </submittedName>
</protein>